<organism evidence="5 6">
    <name type="scientific">Malus domestica</name>
    <name type="common">Apple</name>
    <name type="synonym">Pyrus malus</name>
    <dbReference type="NCBI Taxonomy" id="3750"/>
    <lineage>
        <taxon>Eukaryota</taxon>
        <taxon>Viridiplantae</taxon>
        <taxon>Streptophyta</taxon>
        <taxon>Embryophyta</taxon>
        <taxon>Tracheophyta</taxon>
        <taxon>Spermatophyta</taxon>
        <taxon>Magnoliopsida</taxon>
        <taxon>eudicotyledons</taxon>
        <taxon>Gunneridae</taxon>
        <taxon>Pentapetalae</taxon>
        <taxon>rosids</taxon>
        <taxon>fabids</taxon>
        <taxon>Rosales</taxon>
        <taxon>Rosaceae</taxon>
        <taxon>Amygdaloideae</taxon>
        <taxon>Maleae</taxon>
        <taxon>Malus</taxon>
    </lineage>
</organism>
<sequence length="160" mass="18051">MHLNLTYYHLELDLGIYKVSLFESIPVTDFHKLGTDKPQLIKQIIGAAREFGFFSFLKTKQASILKMLRKRSGNYSVGVGKLGLCLLDLICEGLGLQTRFFEDPSLTLGLPKHSDINLITLLQEQVHGLQVLKDDQWMAIEPVPNGFVVNIGHMLQAREN</sequence>
<gene>
    <name evidence="5" type="ORF">DVH24_028809</name>
</gene>
<dbReference type="Pfam" id="PF03171">
    <property type="entry name" value="2OG-FeII_Oxy"/>
    <property type="match status" value="1"/>
</dbReference>
<dbReference type="Proteomes" id="UP000290289">
    <property type="component" value="Chromosome 10"/>
</dbReference>
<dbReference type="GO" id="GO:0031418">
    <property type="term" value="F:L-ascorbic acid binding"/>
    <property type="evidence" value="ECO:0007669"/>
    <property type="project" value="UniProtKB-KW"/>
</dbReference>
<evidence type="ECO:0000259" key="4">
    <source>
        <dbReference type="Pfam" id="PF03171"/>
    </source>
</evidence>
<keyword evidence="3" id="KW-0408">Iron</keyword>
<evidence type="ECO:0000256" key="3">
    <source>
        <dbReference type="ARBA" id="ARBA00023004"/>
    </source>
</evidence>
<dbReference type="Gene3D" id="2.60.120.330">
    <property type="entry name" value="B-lactam Antibiotic, Isopenicillin N Synthase, Chain"/>
    <property type="match status" value="1"/>
</dbReference>
<dbReference type="AlphaFoldDB" id="A0A498IVD4"/>
<evidence type="ECO:0000313" key="5">
    <source>
        <dbReference type="EMBL" id="RXH87309.1"/>
    </source>
</evidence>
<dbReference type="PANTHER" id="PTHR47991">
    <property type="entry name" value="OXOGLUTARATE/IRON-DEPENDENT DIOXYGENASE"/>
    <property type="match status" value="1"/>
</dbReference>
<dbReference type="InterPro" id="IPR027443">
    <property type="entry name" value="IPNS-like_sf"/>
</dbReference>
<evidence type="ECO:0000256" key="2">
    <source>
        <dbReference type="ARBA" id="ARBA00022896"/>
    </source>
</evidence>
<proteinExistence type="predicted"/>
<dbReference type="InterPro" id="IPR050295">
    <property type="entry name" value="Plant_2OG-oxidoreductases"/>
</dbReference>
<keyword evidence="6" id="KW-1185">Reference proteome</keyword>
<protein>
    <recommendedName>
        <fullName evidence="4">Isopenicillin N synthase-like Fe(2+) 2OG dioxygenase domain-containing protein</fullName>
    </recommendedName>
</protein>
<dbReference type="GO" id="GO:0046872">
    <property type="term" value="F:metal ion binding"/>
    <property type="evidence" value="ECO:0007669"/>
    <property type="project" value="UniProtKB-KW"/>
</dbReference>
<name>A0A498IVD4_MALDO</name>
<evidence type="ECO:0000256" key="1">
    <source>
        <dbReference type="ARBA" id="ARBA00022723"/>
    </source>
</evidence>
<feature type="domain" description="Isopenicillin N synthase-like Fe(2+) 2OG dioxygenase" evidence="4">
    <location>
        <begin position="102"/>
        <end position="157"/>
    </location>
</feature>
<reference evidence="5 6" key="1">
    <citation type="submission" date="2018-10" db="EMBL/GenBank/DDBJ databases">
        <title>A high-quality apple genome assembly.</title>
        <authorList>
            <person name="Hu J."/>
        </authorList>
    </citation>
    <scope>NUCLEOTIDE SEQUENCE [LARGE SCALE GENOMIC DNA]</scope>
    <source>
        <strain evidence="6">cv. HFTH1</strain>
        <tissue evidence="5">Young leaf</tissue>
    </source>
</reference>
<dbReference type="InterPro" id="IPR044861">
    <property type="entry name" value="IPNS-like_FE2OG_OXY"/>
</dbReference>
<accession>A0A498IVD4</accession>
<keyword evidence="2" id="KW-0847">Vitamin C</keyword>
<dbReference type="EMBL" id="RDQH01000336">
    <property type="protein sequence ID" value="RXH87309.1"/>
    <property type="molecule type" value="Genomic_DNA"/>
</dbReference>
<keyword evidence="1" id="KW-0479">Metal-binding</keyword>
<comment type="caution">
    <text evidence="5">The sequence shown here is derived from an EMBL/GenBank/DDBJ whole genome shotgun (WGS) entry which is preliminary data.</text>
</comment>
<evidence type="ECO:0000313" key="6">
    <source>
        <dbReference type="Proteomes" id="UP000290289"/>
    </source>
</evidence>
<dbReference type="SUPFAM" id="SSF51197">
    <property type="entry name" value="Clavaminate synthase-like"/>
    <property type="match status" value="1"/>
</dbReference>